<evidence type="ECO:0000256" key="1">
    <source>
        <dbReference type="SAM" id="MobiDB-lite"/>
    </source>
</evidence>
<proteinExistence type="predicted"/>
<reference evidence="2" key="1">
    <citation type="submission" date="2014-05" db="EMBL/GenBank/DDBJ databases">
        <title>The transcriptome of the halophilic microalga Tetraselmis sp. GSL018 isolated from the Great Salt Lake, Utah.</title>
        <authorList>
            <person name="Jinkerson R.E."/>
            <person name="D'Adamo S."/>
            <person name="Posewitz M.C."/>
        </authorList>
    </citation>
    <scope>NUCLEOTIDE SEQUENCE</scope>
    <source>
        <strain evidence="2">GSL018</strain>
    </source>
</reference>
<gene>
    <name evidence="2" type="ORF">TSPGSL018_149</name>
</gene>
<name>A0A061RNC3_9CHLO</name>
<feature type="compositionally biased region" description="Basic and acidic residues" evidence="1">
    <location>
        <begin position="1"/>
        <end position="12"/>
    </location>
</feature>
<protein>
    <submittedName>
        <fullName evidence="2">Uncharacterized protein</fullName>
    </submittedName>
</protein>
<organism evidence="2">
    <name type="scientific">Tetraselmis sp. GSL018</name>
    <dbReference type="NCBI Taxonomy" id="582737"/>
    <lineage>
        <taxon>Eukaryota</taxon>
        <taxon>Viridiplantae</taxon>
        <taxon>Chlorophyta</taxon>
        <taxon>core chlorophytes</taxon>
        <taxon>Chlorodendrophyceae</taxon>
        <taxon>Chlorodendrales</taxon>
        <taxon>Chlorodendraceae</taxon>
        <taxon>Tetraselmis</taxon>
    </lineage>
</organism>
<accession>A0A061RNC3</accession>
<feature type="region of interest" description="Disordered" evidence="1">
    <location>
        <begin position="1"/>
        <end position="23"/>
    </location>
</feature>
<sequence length="171" mass="18823">MEKTHNLSEASRDYVSGVNPRVSTPPSTAFGRCSSMSLKTPPKLLACRQYHSLPSQGSVPFFVDGQQLRKVKEDTLARPKDLVKRVQHSCGSVELCSPLKYEANTLFLNESPETCAELQPSECCRHPQHLVLTGTGSSHLLSKTFFPVETLKDSSDPLLVIRSNASKPIVI</sequence>
<dbReference type="AlphaFoldDB" id="A0A061RNC3"/>
<evidence type="ECO:0000313" key="2">
    <source>
        <dbReference type="EMBL" id="JAC72259.1"/>
    </source>
</evidence>
<dbReference type="EMBL" id="GBEZ01013757">
    <property type="protein sequence ID" value="JAC72259.1"/>
    <property type="molecule type" value="Transcribed_RNA"/>
</dbReference>